<dbReference type="PANTHER" id="PTHR13343:SF17">
    <property type="entry name" value="CELLULAR REPRESSOR OF E1A-STIMULATED GENES, ISOFORM A"/>
    <property type="match status" value="1"/>
</dbReference>
<protein>
    <recommendedName>
        <fullName evidence="7">CREG-like beta-barrel domain-containing protein</fullName>
    </recommendedName>
</protein>
<organism evidence="8 9">
    <name type="scientific">Strongylocentrotus purpuratus</name>
    <name type="common">Purple sea urchin</name>
    <dbReference type="NCBI Taxonomy" id="7668"/>
    <lineage>
        <taxon>Eukaryota</taxon>
        <taxon>Metazoa</taxon>
        <taxon>Echinodermata</taxon>
        <taxon>Eleutherozoa</taxon>
        <taxon>Echinozoa</taxon>
        <taxon>Echinoidea</taxon>
        <taxon>Euechinoidea</taxon>
        <taxon>Echinacea</taxon>
        <taxon>Camarodonta</taxon>
        <taxon>Echinidea</taxon>
        <taxon>Strongylocentrotidae</taxon>
        <taxon>Strongylocentrotus</taxon>
    </lineage>
</organism>
<dbReference type="AlphaFoldDB" id="A0A7M7NNN9"/>
<evidence type="ECO:0000256" key="1">
    <source>
        <dbReference type="ARBA" id="ARBA00004613"/>
    </source>
</evidence>
<evidence type="ECO:0000256" key="5">
    <source>
        <dbReference type="ARBA" id="ARBA00023180"/>
    </source>
</evidence>
<dbReference type="Gene3D" id="2.30.110.10">
    <property type="entry name" value="Electron Transport, Fmn-binding Protein, Chain A"/>
    <property type="match status" value="1"/>
</dbReference>
<dbReference type="EnsemblMetazoa" id="XM_030982454">
    <property type="protein sequence ID" value="XP_030838314"/>
    <property type="gene ID" value="LOC592314"/>
</dbReference>
<feature type="domain" description="CREG-like beta-barrel" evidence="7">
    <location>
        <begin position="47"/>
        <end position="215"/>
    </location>
</feature>
<name>A0A7M7NNN9_STRPU</name>
<evidence type="ECO:0000256" key="4">
    <source>
        <dbReference type="ARBA" id="ARBA00022729"/>
    </source>
</evidence>
<dbReference type="RefSeq" id="XP_030838314.1">
    <property type="nucleotide sequence ID" value="XM_030982454.1"/>
</dbReference>
<dbReference type="Pfam" id="PF13883">
    <property type="entry name" value="CREG_beta-barrel"/>
    <property type="match status" value="1"/>
</dbReference>
<sequence length="218" mass="23892">MGHWSLIALVVSCCVSAVLSDIQNQLDNAIRMPEAEQSSASTRPPFIDKARRARYMVHKANWTVIATFSTKPEILGRSFPAPTSISDGALGKSSGTPYFYLAEIDSTMQDVAKNPNVTLSFSEAEFSDVADCAVSSSSDPENPLCARLMLFGKLVHVTDPKENAFAKEALFSRHPLMPSWPSGHNFSFKKLIITDVWILDFYGGGSSLSVEDYYKATP</sequence>
<dbReference type="EnsemblMetazoa" id="XM_030982453">
    <property type="protein sequence ID" value="XP_030838313"/>
    <property type="gene ID" value="LOC592314"/>
</dbReference>
<keyword evidence="4 6" id="KW-0732">Signal</keyword>
<dbReference type="FunFam" id="2.30.110.10:FF:000004">
    <property type="entry name" value="Cellular repressor of E1A-stimulated genes 1"/>
    <property type="match status" value="1"/>
</dbReference>
<comment type="similarity">
    <text evidence="2">Belongs to the CREG family.</text>
</comment>
<dbReference type="InterPro" id="IPR055343">
    <property type="entry name" value="CREG_beta-barrel"/>
</dbReference>
<reference evidence="9" key="1">
    <citation type="submission" date="2015-02" db="EMBL/GenBank/DDBJ databases">
        <title>Genome sequencing for Strongylocentrotus purpuratus.</title>
        <authorList>
            <person name="Murali S."/>
            <person name="Liu Y."/>
            <person name="Vee V."/>
            <person name="English A."/>
            <person name="Wang M."/>
            <person name="Skinner E."/>
            <person name="Han Y."/>
            <person name="Muzny D.M."/>
            <person name="Worley K.C."/>
            <person name="Gibbs R.A."/>
        </authorList>
    </citation>
    <scope>NUCLEOTIDE SEQUENCE</scope>
</reference>
<evidence type="ECO:0000256" key="6">
    <source>
        <dbReference type="SAM" id="SignalP"/>
    </source>
</evidence>
<dbReference type="Proteomes" id="UP000007110">
    <property type="component" value="Unassembled WGS sequence"/>
</dbReference>
<dbReference type="PANTHER" id="PTHR13343">
    <property type="entry name" value="CREG1 PROTEIN"/>
    <property type="match status" value="1"/>
</dbReference>
<evidence type="ECO:0000256" key="2">
    <source>
        <dbReference type="ARBA" id="ARBA00009230"/>
    </source>
</evidence>
<feature type="chain" id="PRO_5036207690" description="CREG-like beta-barrel domain-containing protein" evidence="6">
    <location>
        <begin position="21"/>
        <end position="218"/>
    </location>
</feature>
<dbReference type="KEGG" id="spu:592314"/>
<evidence type="ECO:0000256" key="3">
    <source>
        <dbReference type="ARBA" id="ARBA00022525"/>
    </source>
</evidence>
<dbReference type="OMA" id="AQTPYCR"/>
<dbReference type="OrthoDB" id="46836at2759"/>
<dbReference type="RefSeq" id="XP_030838313.1">
    <property type="nucleotide sequence ID" value="XM_030982453.1"/>
</dbReference>
<comment type="subcellular location">
    <subcellularLocation>
        <location evidence="1">Secreted</location>
    </subcellularLocation>
</comment>
<reference evidence="8" key="2">
    <citation type="submission" date="2021-01" db="UniProtKB">
        <authorList>
            <consortium name="EnsemblMetazoa"/>
        </authorList>
    </citation>
    <scope>IDENTIFICATION</scope>
</reference>
<dbReference type="GeneID" id="592314"/>
<dbReference type="GO" id="GO:0005737">
    <property type="term" value="C:cytoplasm"/>
    <property type="evidence" value="ECO:0007669"/>
    <property type="project" value="UniProtKB-ARBA"/>
</dbReference>
<proteinExistence type="inferred from homology"/>
<accession>A0A7M7NNN9</accession>
<keyword evidence="3" id="KW-0964">Secreted</keyword>
<evidence type="ECO:0000259" key="7">
    <source>
        <dbReference type="Pfam" id="PF13883"/>
    </source>
</evidence>
<keyword evidence="9" id="KW-1185">Reference proteome</keyword>
<evidence type="ECO:0000313" key="8">
    <source>
        <dbReference type="EnsemblMetazoa" id="XP_030838314"/>
    </source>
</evidence>
<keyword evidence="5" id="KW-0325">Glycoprotein</keyword>
<evidence type="ECO:0000313" key="9">
    <source>
        <dbReference type="Proteomes" id="UP000007110"/>
    </source>
</evidence>
<dbReference type="InParanoid" id="A0A7M7NNN9"/>
<dbReference type="SUPFAM" id="SSF50475">
    <property type="entry name" value="FMN-binding split barrel"/>
    <property type="match status" value="1"/>
</dbReference>
<dbReference type="InterPro" id="IPR012349">
    <property type="entry name" value="Split_barrel_FMN-bd"/>
</dbReference>
<dbReference type="GO" id="GO:0012505">
    <property type="term" value="C:endomembrane system"/>
    <property type="evidence" value="ECO:0007669"/>
    <property type="project" value="UniProtKB-ARBA"/>
</dbReference>
<feature type="signal peptide" evidence="6">
    <location>
        <begin position="1"/>
        <end position="20"/>
    </location>
</feature>
<dbReference type="GO" id="GO:0005615">
    <property type="term" value="C:extracellular space"/>
    <property type="evidence" value="ECO:0000318"/>
    <property type="project" value="GO_Central"/>
</dbReference>